<feature type="non-terminal residue" evidence="1">
    <location>
        <position position="1"/>
    </location>
</feature>
<evidence type="ECO:0000313" key="2">
    <source>
        <dbReference type="Proteomes" id="UP000595437"/>
    </source>
</evidence>
<accession>A0A7T8JUU0</accession>
<dbReference type="EMBL" id="CP045904">
    <property type="protein sequence ID" value="QQP36012.1"/>
    <property type="molecule type" value="Genomic_DNA"/>
</dbReference>
<protein>
    <submittedName>
        <fullName evidence="1">Uncharacterized protein</fullName>
    </submittedName>
</protein>
<name>A0A7T8JUU0_CALRO</name>
<reference evidence="2" key="1">
    <citation type="submission" date="2021-01" db="EMBL/GenBank/DDBJ databases">
        <title>Caligus Genome Assembly.</title>
        <authorList>
            <person name="Gallardo-Escarate C."/>
        </authorList>
    </citation>
    <scope>NUCLEOTIDE SEQUENCE [LARGE SCALE GENOMIC DNA]</scope>
</reference>
<sequence length="56" mass="6716">IGFSNPPFMSHRFPIDTYYNEVPNVIIETRRICRPIAESVEPQSIRYYNRRNPMTQ</sequence>
<evidence type="ECO:0000313" key="1">
    <source>
        <dbReference type="EMBL" id="QQP36012.1"/>
    </source>
</evidence>
<gene>
    <name evidence="1" type="ORF">FKW44_020978</name>
</gene>
<dbReference type="AlphaFoldDB" id="A0A7T8JUU0"/>
<organism evidence="1 2">
    <name type="scientific">Caligus rogercresseyi</name>
    <name type="common">Sea louse</name>
    <dbReference type="NCBI Taxonomy" id="217165"/>
    <lineage>
        <taxon>Eukaryota</taxon>
        <taxon>Metazoa</taxon>
        <taxon>Ecdysozoa</taxon>
        <taxon>Arthropoda</taxon>
        <taxon>Crustacea</taxon>
        <taxon>Multicrustacea</taxon>
        <taxon>Hexanauplia</taxon>
        <taxon>Copepoda</taxon>
        <taxon>Siphonostomatoida</taxon>
        <taxon>Caligidae</taxon>
        <taxon>Caligus</taxon>
    </lineage>
</organism>
<dbReference type="Proteomes" id="UP000595437">
    <property type="component" value="Chromosome 15"/>
</dbReference>
<keyword evidence="2" id="KW-1185">Reference proteome</keyword>
<proteinExistence type="predicted"/>